<dbReference type="GO" id="GO:0003700">
    <property type="term" value="F:DNA-binding transcription factor activity"/>
    <property type="evidence" value="ECO:0007669"/>
    <property type="project" value="InterPro"/>
</dbReference>
<organism evidence="6">
    <name type="scientific">hydrothermal vent metagenome</name>
    <dbReference type="NCBI Taxonomy" id="652676"/>
    <lineage>
        <taxon>unclassified sequences</taxon>
        <taxon>metagenomes</taxon>
        <taxon>ecological metagenomes</taxon>
    </lineage>
</organism>
<dbReference type="InterPro" id="IPR009061">
    <property type="entry name" value="DNA-bd_dom_put_sf"/>
</dbReference>
<dbReference type="PANTHER" id="PTHR30204">
    <property type="entry name" value="REDOX-CYCLING DRUG-SENSING TRANSCRIPTIONAL ACTIVATOR SOXR"/>
    <property type="match status" value="1"/>
</dbReference>
<dbReference type="InterPro" id="IPR015358">
    <property type="entry name" value="Tscrpt_reg_MerR_DNA-bd"/>
</dbReference>
<keyword evidence="1" id="KW-0805">Transcription regulation</keyword>
<feature type="coiled-coil region" evidence="4">
    <location>
        <begin position="71"/>
        <end position="105"/>
    </location>
</feature>
<evidence type="ECO:0000256" key="2">
    <source>
        <dbReference type="ARBA" id="ARBA00023125"/>
    </source>
</evidence>
<proteinExistence type="predicted"/>
<protein>
    <submittedName>
        <fullName evidence="6">Mercuric resistance operon regulatory protein</fullName>
    </submittedName>
</protein>
<dbReference type="InterPro" id="IPR047057">
    <property type="entry name" value="MerR_fam"/>
</dbReference>
<dbReference type="SMART" id="SM00422">
    <property type="entry name" value="HTH_MERR"/>
    <property type="match status" value="1"/>
</dbReference>
<dbReference type="GO" id="GO:0003677">
    <property type="term" value="F:DNA binding"/>
    <property type="evidence" value="ECO:0007669"/>
    <property type="project" value="UniProtKB-KW"/>
</dbReference>
<keyword evidence="4" id="KW-0175">Coiled coil</keyword>
<dbReference type="Pfam" id="PF09278">
    <property type="entry name" value="MerR-DNA-bind"/>
    <property type="match status" value="1"/>
</dbReference>
<evidence type="ECO:0000313" key="6">
    <source>
        <dbReference type="EMBL" id="CUS57619.1"/>
    </source>
</evidence>
<dbReference type="InterPro" id="IPR000551">
    <property type="entry name" value="MerR-type_HTH_dom"/>
</dbReference>
<keyword evidence="3" id="KW-0804">Transcription</keyword>
<reference evidence="6" key="1">
    <citation type="submission" date="2015-10" db="EMBL/GenBank/DDBJ databases">
        <authorList>
            <person name="Gilbert D.G."/>
        </authorList>
    </citation>
    <scope>NUCLEOTIDE SEQUENCE</scope>
</reference>
<evidence type="ECO:0000256" key="3">
    <source>
        <dbReference type="ARBA" id="ARBA00023163"/>
    </source>
</evidence>
<dbReference type="AlphaFoldDB" id="A0A160U4U5"/>
<dbReference type="PROSITE" id="PS50937">
    <property type="entry name" value="HTH_MERR_2"/>
    <property type="match status" value="1"/>
</dbReference>
<dbReference type="EMBL" id="CZQD01000046">
    <property type="protein sequence ID" value="CUS57619.1"/>
    <property type="molecule type" value="Genomic_DNA"/>
</dbReference>
<evidence type="ECO:0000256" key="4">
    <source>
        <dbReference type="SAM" id="Coils"/>
    </source>
</evidence>
<gene>
    <name evidence="6" type="ORF">MGWOODY_Hyp2315</name>
</gene>
<dbReference type="Gene3D" id="1.10.1660.10">
    <property type="match status" value="1"/>
</dbReference>
<dbReference type="PANTHER" id="PTHR30204:SF92">
    <property type="entry name" value="HTH-TYPE TRANSCRIPTIONAL REGULATOR ZNTR"/>
    <property type="match status" value="1"/>
</dbReference>
<feature type="domain" description="HTH merR-type" evidence="5">
    <location>
        <begin position="1"/>
        <end position="61"/>
    </location>
</feature>
<accession>A0A160U4U5</accession>
<sequence>METVRYYQRLGLMPLPERPQGSGVSGGIRQYGRADMERLRFIRSAQAAGFTLKQIARLIELDAMTDRTEARQMATDRLKALDAQINELQQARASLKRLAEECAYEDGGPCPILKAFEP</sequence>
<dbReference type="SUPFAM" id="SSF46955">
    <property type="entry name" value="Putative DNA-binding domain"/>
    <property type="match status" value="1"/>
</dbReference>
<evidence type="ECO:0000259" key="5">
    <source>
        <dbReference type="PROSITE" id="PS50937"/>
    </source>
</evidence>
<keyword evidence="2" id="KW-0238">DNA-binding</keyword>
<evidence type="ECO:0000256" key="1">
    <source>
        <dbReference type="ARBA" id="ARBA00023015"/>
    </source>
</evidence>
<name>A0A160U4U5_9ZZZZ</name>